<keyword evidence="3" id="KW-1185">Reference proteome</keyword>
<proteinExistence type="predicted"/>
<feature type="compositionally biased region" description="Polar residues" evidence="1">
    <location>
        <begin position="25"/>
        <end position="34"/>
    </location>
</feature>
<comment type="caution">
    <text evidence="2">The sequence shown here is derived from an EMBL/GenBank/DDBJ whole genome shotgun (WGS) entry which is preliminary data.</text>
</comment>
<dbReference type="Proteomes" id="UP001300261">
    <property type="component" value="Unassembled WGS sequence"/>
</dbReference>
<feature type="region of interest" description="Disordered" evidence="1">
    <location>
        <begin position="49"/>
        <end position="78"/>
    </location>
</feature>
<evidence type="ECO:0000313" key="2">
    <source>
        <dbReference type="EMBL" id="MCX2725659.1"/>
    </source>
</evidence>
<gene>
    <name evidence="2" type="ORF">ON753_25425</name>
</gene>
<organism evidence="2 3">
    <name type="scientific">Roseibium salinum</name>
    <dbReference type="NCBI Taxonomy" id="1604349"/>
    <lineage>
        <taxon>Bacteria</taxon>
        <taxon>Pseudomonadati</taxon>
        <taxon>Pseudomonadota</taxon>
        <taxon>Alphaproteobacteria</taxon>
        <taxon>Hyphomicrobiales</taxon>
        <taxon>Stappiaceae</taxon>
        <taxon>Roseibium</taxon>
    </lineage>
</organism>
<evidence type="ECO:0000313" key="3">
    <source>
        <dbReference type="Proteomes" id="UP001300261"/>
    </source>
</evidence>
<accession>A0ABT3R973</accession>
<dbReference type="EMBL" id="JAPEVI010000003">
    <property type="protein sequence ID" value="MCX2725659.1"/>
    <property type="molecule type" value="Genomic_DNA"/>
</dbReference>
<evidence type="ECO:0000256" key="1">
    <source>
        <dbReference type="SAM" id="MobiDB-lite"/>
    </source>
</evidence>
<dbReference type="RefSeq" id="WP_265966755.1">
    <property type="nucleotide sequence ID" value="NZ_JAPEVI010000003.1"/>
</dbReference>
<feature type="region of interest" description="Disordered" evidence="1">
    <location>
        <begin position="17"/>
        <end position="36"/>
    </location>
</feature>
<name>A0ABT3R973_9HYPH</name>
<reference evidence="2 3" key="1">
    <citation type="journal article" date="2016" name="Int. J. Syst. Evol. Microbiol.">
        <title>Labrenzia salina sp. nov., isolated from the rhizosphere of the halophyte Arthrocnemum macrostachyum.</title>
        <authorList>
            <person name="Camacho M."/>
            <person name="Redondo-Gomez S."/>
            <person name="Rodriguez-Llorente I."/>
            <person name="Rohde M."/>
            <person name="Sproer C."/>
            <person name="Schumann P."/>
            <person name="Klenk H.P."/>
            <person name="Montero-Calasanz M.D.C."/>
        </authorList>
    </citation>
    <scope>NUCLEOTIDE SEQUENCE [LARGE SCALE GENOMIC DNA]</scope>
    <source>
        <strain evidence="2 3">DSM 29163</strain>
    </source>
</reference>
<protein>
    <submittedName>
        <fullName evidence="2">Uncharacterized protein</fullName>
    </submittedName>
</protein>
<sequence length="123" mass="13577">MNHLTGAHLSADEADRAPWCFPPQARSNEVSGQMSPALRVMESSPSVALRRLPDVPPPQARSNEVSGQMSPALRVMESSPSVALRRLPDVPHRAARRAWPNELLSNIKWFMFIAICSRGGVHE</sequence>
<feature type="compositionally biased region" description="Polar residues" evidence="1">
    <location>
        <begin position="60"/>
        <end position="69"/>
    </location>
</feature>